<name>A0A6G1LDL6_9PEZI</name>
<dbReference type="GO" id="GO:0015179">
    <property type="term" value="F:L-amino acid transmembrane transporter activity"/>
    <property type="evidence" value="ECO:0007669"/>
    <property type="project" value="TreeGrafter"/>
</dbReference>
<organism evidence="9 10">
    <name type="scientific">Teratosphaeria nubilosa</name>
    <dbReference type="NCBI Taxonomy" id="161662"/>
    <lineage>
        <taxon>Eukaryota</taxon>
        <taxon>Fungi</taxon>
        <taxon>Dikarya</taxon>
        <taxon>Ascomycota</taxon>
        <taxon>Pezizomycotina</taxon>
        <taxon>Dothideomycetes</taxon>
        <taxon>Dothideomycetidae</taxon>
        <taxon>Mycosphaerellales</taxon>
        <taxon>Teratosphaeriaceae</taxon>
        <taxon>Teratosphaeria</taxon>
    </lineage>
</organism>
<feature type="transmembrane region" description="Helical" evidence="7">
    <location>
        <begin position="565"/>
        <end position="585"/>
    </location>
</feature>
<dbReference type="AlphaFoldDB" id="A0A6G1LDL6"/>
<dbReference type="EMBL" id="ML995821">
    <property type="protein sequence ID" value="KAF2771033.1"/>
    <property type="molecule type" value="Genomic_DNA"/>
</dbReference>
<evidence type="ECO:0000313" key="10">
    <source>
        <dbReference type="Proteomes" id="UP000799436"/>
    </source>
</evidence>
<dbReference type="InterPro" id="IPR013057">
    <property type="entry name" value="AA_transpt_TM"/>
</dbReference>
<evidence type="ECO:0000256" key="7">
    <source>
        <dbReference type="SAM" id="Phobius"/>
    </source>
</evidence>
<evidence type="ECO:0000259" key="8">
    <source>
        <dbReference type="Pfam" id="PF01490"/>
    </source>
</evidence>
<evidence type="ECO:0000313" key="9">
    <source>
        <dbReference type="EMBL" id="KAF2771033.1"/>
    </source>
</evidence>
<keyword evidence="5 7" id="KW-0472">Membrane</keyword>
<evidence type="ECO:0000256" key="2">
    <source>
        <dbReference type="ARBA" id="ARBA00008066"/>
    </source>
</evidence>
<feature type="transmembrane region" description="Helical" evidence="7">
    <location>
        <begin position="414"/>
        <end position="436"/>
    </location>
</feature>
<feature type="transmembrane region" description="Helical" evidence="7">
    <location>
        <begin position="266"/>
        <end position="286"/>
    </location>
</feature>
<feature type="transmembrane region" description="Helical" evidence="7">
    <location>
        <begin position="129"/>
        <end position="153"/>
    </location>
</feature>
<dbReference type="PANTHER" id="PTHR22950:SF461">
    <property type="entry name" value="AMINO ACID TRANSPORTER TRANSMEMBRANE DOMAIN-CONTAINING PROTEIN"/>
    <property type="match status" value="1"/>
</dbReference>
<evidence type="ECO:0000256" key="1">
    <source>
        <dbReference type="ARBA" id="ARBA00004141"/>
    </source>
</evidence>
<feature type="transmembrane region" description="Helical" evidence="7">
    <location>
        <begin position="202"/>
        <end position="222"/>
    </location>
</feature>
<dbReference type="Proteomes" id="UP000799436">
    <property type="component" value="Unassembled WGS sequence"/>
</dbReference>
<dbReference type="PANTHER" id="PTHR22950">
    <property type="entry name" value="AMINO ACID TRANSPORTER"/>
    <property type="match status" value="1"/>
</dbReference>
<feature type="transmembrane region" description="Helical" evidence="7">
    <location>
        <begin position="374"/>
        <end position="394"/>
    </location>
</feature>
<evidence type="ECO:0000256" key="4">
    <source>
        <dbReference type="ARBA" id="ARBA00022989"/>
    </source>
</evidence>
<keyword evidence="3 7" id="KW-0812">Transmembrane</keyword>
<sequence>MADKALKSEETPPDTGSSTVPSTYIKPQARKLHDPAISFEEYHYYAVRTREEELHLPAPKTNWRKILLRKKPATELQADTNAPRGVLDDEKHDKAFTGINLANPQRRLEITDEEWTNASRAFRSASWGACWYLITVDILGPYGVGFAMGTLGWGPGTALYTVFGGLAGYSGYLLHHCFLGLDSHQFPCKNYGDLALRIYGQTARHICNLLQAIALLLVLGQITIQQGQGLSQVSKFRLCYAVCPVLFIIAGFFLGQIRTLRQYGWVANLAVWLNLLVIFISMGVIAHSPPNYAISTLGSSGAATNPATITPDAASNYPPIIHYSGLPTSKSLVGAINGLLSGIFAYAGAQLFIEFMAEMRRPQDFLKAMWGAQFFIYAVYLIYGCYVYYFQGQYSYQVSYQGVSPYGWQTACNMIAIFSGLIAAGLYGNIGIKVLYNNVLMDLFNAPPLITKTGKIFWVILVPIWWSVGYVIAAAIPDYFGFVSVVSAATAIQFSYTFPPMLALGYSIRLNIMRSTVGDQGFDPRTGTVNRPLSGMKYWIKGFFAGGPPAVVLNIWHLIYALGAWVLAGLGMYAAIEGLIDAFAIPQVNSFSCTSPLNLAA</sequence>
<feature type="transmembrane region" description="Helical" evidence="7">
    <location>
        <begin position="482"/>
        <end position="504"/>
    </location>
</feature>
<keyword evidence="4 7" id="KW-1133">Transmembrane helix</keyword>
<comment type="subcellular location">
    <subcellularLocation>
        <location evidence="1">Membrane</location>
        <topology evidence="1">Multi-pass membrane protein</topology>
    </subcellularLocation>
</comment>
<keyword evidence="10" id="KW-1185">Reference proteome</keyword>
<feature type="transmembrane region" description="Helical" evidence="7">
    <location>
        <begin position="234"/>
        <end position="254"/>
    </location>
</feature>
<feature type="transmembrane region" description="Helical" evidence="7">
    <location>
        <begin position="538"/>
        <end position="559"/>
    </location>
</feature>
<dbReference type="OrthoDB" id="40134at2759"/>
<evidence type="ECO:0000256" key="3">
    <source>
        <dbReference type="ARBA" id="ARBA00022692"/>
    </source>
</evidence>
<dbReference type="Pfam" id="PF01490">
    <property type="entry name" value="Aa_trans"/>
    <property type="match status" value="1"/>
</dbReference>
<gene>
    <name evidence="9" type="ORF">EJ03DRAFT_309411</name>
</gene>
<evidence type="ECO:0000256" key="5">
    <source>
        <dbReference type="ARBA" id="ARBA00023136"/>
    </source>
</evidence>
<dbReference type="GO" id="GO:0016020">
    <property type="term" value="C:membrane"/>
    <property type="evidence" value="ECO:0007669"/>
    <property type="project" value="UniProtKB-SubCell"/>
</dbReference>
<feature type="transmembrane region" description="Helical" evidence="7">
    <location>
        <begin position="456"/>
        <end position="476"/>
    </location>
</feature>
<feature type="region of interest" description="Disordered" evidence="6">
    <location>
        <begin position="1"/>
        <end position="26"/>
    </location>
</feature>
<evidence type="ECO:0000256" key="6">
    <source>
        <dbReference type="SAM" id="MobiDB-lite"/>
    </source>
</evidence>
<accession>A0A6G1LDL6</accession>
<comment type="similarity">
    <text evidence="2">Belongs to the amino acid/polyamine transporter 2 family.</text>
</comment>
<feature type="transmembrane region" description="Helical" evidence="7">
    <location>
        <begin position="159"/>
        <end position="181"/>
    </location>
</feature>
<protein>
    <recommendedName>
        <fullName evidence="8">Amino acid transporter transmembrane domain-containing protein</fullName>
    </recommendedName>
</protein>
<feature type="transmembrane region" description="Helical" evidence="7">
    <location>
        <begin position="332"/>
        <end position="353"/>
    </location>
</feature>
<proteinExistence type="inferred from homology"/>
<feature type="compositionally biased region" description="Basic and acidic residues" evidence="6">
    <location>
        <begin position="1"/>
        <end position="10"/>
    </location>
</feature>
<reference evidence="9" key="1">
    <citation type="journal article" date="2020" name="Stud. Mycol.">
        <title>101 Dothideomycetes genomes: a test case for predicting lifestyles and emergence of pathogens.</title>
        <authorList>
            <person name="Haridas S."/>
            <person name="Albert R."/>
            <person name="Binder M."/>
            <person name="Bloem J."/>
            <person name="Labutti K."/>
            <person name="Salamov A."/>
            <person name="Andreopoulos B."/>
            <person name="Baker S."/>
            <person name="Barry K."/>
            <person name="Bills G."/>
            <person name="Bluhm B."/>
            <person name="Cannon C."/>
            <person name="Castanera R."/>
            <person name="Culley D."/>
            <person name="Daum C."/>
            <person name="Ezra D."/>
            <person name="Gonzalez J."/>
            <person name="Henrissat B."/>
            <person name="Kuo A."/>
            <person name="Liang C."/>
            <person name="Lipzen A."/>
            <person name="Lutzoni F."/>
            <person name="Magnuson J."/>
            <person name="Mondo S."/>
            <person name="Nolan M."/>
            <person name="Ohm R."/>
            <person name="Pangilinan J."/>
            <person name="Park H.-J."/>
            <person name="Ramirez L."/>
            <person name="Alfaro M."/>
            <person name="Sun H."/>
            <person name="Tritt A."/>
            <person name="Yoshinaga Y."/>
            <person name="Zwiers L.-H."/>
            <person name="Turgeon B."/>
            <person name="Goodwin S."/>
            <person name="Spatafora J."/>
            <person name="Crous P."/>
            <person name="Grigoriev I."/>
        </authorList>
    </citation>
    <scope>NUCLEOTIDE SEQUENCE</scope>
    <source>
        <strain evidence="9">CBS 116005</strain>
    </source>
</reference>
<feature type="domain" description="Amino acid transporter transmembrane" evidence="8">
    <location>
        <begin position="124"/>
        <end position="504"/>
    </location>
</feature>